<feature type="transmembrane region" description="Helical" evidence="1">
    <location>
        <begin position="50"/>
        <end position="77"/>
    </location>
</feature>
<gene>
    <name evidence="2" type="ORF">EXN68_05990</name>
</gene>
<protein>
    <submittedName>
        <fullName evidence="2">Uncharacterized protein</fullName>
    </submittedName>
</protein>
<evidence type="ECO:0000256" key="1">
    <source>
        <dbReference type="SAM" id="Phobius"/>
    </source>
</evidence>
<proteinExistence type="predicted"/>
<keyword evidence="1" id="KW-0812">Transmembrane</keyword>
<dbReference type="EMBL" id="SGNY01000002">
    <property type="protein sequence ID" value="TRB01075.1"/>
    <property type="molecule type" value="Genomic_DNA"/>
</dbReference>
<keyword evidence="1" id="KW-0472">Membrane</keyword>
<sequence>MKKKLRPLGFPAQNAFAFGGFPANFSRKSEKSIRISVDLYYFSDLLYFEFQYACFAGLFIFYAFDYYSVRAICLFLYRLPFRRFEGMIGP</sequence>
<dbReference type="OrthoDB" id="8305051at2"/>
<reference evidence="2 3" key="1">
    <citation type="journal article" date="2019" name="Appl. Microbiol. Biotechnol.">
        <title>Differential efficiency of wild type rhizogenic strains for rol gene transformation of plants.</title>
        <authorList>
            <person name="Desmet S."/>
            <person name="De Keyser E."/>
            <person name="Van Vaerenbergh J."/>
            <person name="Baeyen S."/>
            <person name="Van Huylenbroeck J."/>
            <person name="Geelen D."/>
            <person name="Dhooghe E."/>
        </authorList>
    </citation>
    <scope>NUCLEOTIDE SEQUENCE [LARGE SCALE GENOMIC DNA]</scope>
    <source>
        <strain evidence="2 3">GBBC3284</strain>
    </source>
</reference>
<dbReference type="RefSeq" id="WP_142840061.1">
    <property type="nucleotide sequence ID" value="NZ_JAPZAB010000008.1"/>
</dbReference>
<comment type="caution">
    <text evidence="2">The sequence shown here is derived from an EMBL/GenBank/DDBJ whole genome shotgun (WGS) entry which is preliminary data.</text>
</comment>
<evidence type="ECO:0000313" key="3">
    <source>
        <dbReference type="Proteomes" id="UP000315434"/>
    </source>
</evidence>
<accession>A0A546XK24</accession>
<dbReference type="Proteomes" id="UP000315434">
    <property type="component" value="Unassembled WGS sequence"/>
</dbReference>
<name>A0A546XK24_RHIRH</name>
<dbReference type="AlphaFoldDB" id="A0A546XK24"/>
<keyword evidence="1" id="KW-1133">Transmembrane helix</keyword>
<organism evidence="2 3">
    <name type="scientific">Rhizobium rhizogenes</name>
    <name type="common">Agrobacterium rhizogenes</name>
    <dbReference type="NCBI Taxonomy" id="359"/>
    <lineage>
        <taxon>Bacteria</taxon>
        <taxon>Pseudomonadati</taxon>
        <taxon>Pseudomonadota</taxon>
        <taxon>Alphaproteobacteria</taxon>
        <taxon>Hyphomicrobiales</taxon>
        <taxon>Rhizobiaceae</taxon>
        <taxon>Rhizobium/Agrobacterium group</taxon>
        <taxon>Rhizobium</taxon>
    </lineage>
</organism>
<evidence type="ECO:0000313" key="2">
    <source>
        <dbReference type="EMBL" id="TRB01075.1"/>
    </source>
</evidence>